<organism evidence="6 7">
    <name type="scientific">Pseudonocardia kongjuensis</name>
    <dbReference type="NCBI Taxonomy" id="102227"/>
    <lineage>
        <taxon>Bacteria</taxon>
        <taxon>Bacillati</taxon>
        <taxon>Actinomycetota</taxon>
        <taxon>Actinomycetes</taxon>
        <taxon>Pseudonocardiales</taxon>
        <taxon>Pseudonocardiaceae</taxon>
        <taxon>Pseudonocardia</taxon>
    </lineage>
</organism>
<dbReference type="Pfam" id="PF00005">
    <property type="entry name" value="ABC_tran"/>
    <property type="match status" value="1"/>
</dbReference>
<dbReference type="GO" id="GO:0005524">
    <property type="term" value="F:ATP binding"/>
    <property type="evidence" value="ECO:0007669"/>
    <property type="project" value="UniProtKB-KW"/>
</dbReference>
<dbReference type="Proteomes" id="UP001501414">
    <property type="component" value="Unassembled WGS sequence"/>
</dbReference>
<keyword evidence="7" id="KW-1185">Reference proteome</keyword>
<keyword evidence="3" id="KW-0547">Nucleotide-binding</keyword>
<gene>
    <name evidence="6" type="ORF">GCM10009613_39280</name>
</gene>
<dbReference type="InterPro" id="IPR050319">
    <property type="entry name" value="ABC_transp_ATP-bind"/>
</dbReference>
<dbReference type="NCBIfam" id="TIGR01727">
    <property type="entry name" value="oligo_HPY"/>
    <property type="match status" value="1"/>
</dbReference>
<dbReference type="InterPro" id="IPR013563">
    <property type="entry name" value="Oligopep_ABC_C"/>
</dbReference>
<protein>
    <submittedName>
        <fullName evidence="6">ABC transporter ATP-binding protein</fullName>
    </submittedName>
</protein>
<dbReference type="InterPro" id="IPR003439">
    <property type="entry name" value="ABC_transporter-like_ATP-bd"/>
</dbReference>
<evidence type="ECO:0000313" key="6">
    <source>
        <dbReference type="EMBL" id="GAA1393131.1"/>
    </source>
</evidence>
<dbReference type="InterPro" id="IPR017871">
    <property type="entry name" value="ABC_transporter-like_CS"/>
</dbReference>
<dbReference type="Gene3D" id="3.40.50.300">
    <property type="entry name" value="P-loop containing nucleotide triphosphate hydrolases"/>
    <property type="match status" value="1"/>
</dbReference>
<dbReference type="RefSeq" id="WP_344024567.1">
    <property type="nucleotide sequence ID" value="NZ_BAAAJK010000021.1"/>
</dbReference>
<evidence type="ECO:0000259" key="5">
    <source>
        <dbReference type="PROSITE" id="PS50893"/>
    </source>
</evidence>
<sequence length="350" mass="37712">MTSDPLLDIRDLSVDYRISRRETLRAVRDVHLDVHAGETVGLVGESGSGKSTIGRAVLGLTPPSTGSIRFDGQEIAGLRGRRRARLARDLQVVFQDPLSSLNPSLKVGDLLQEPIRVVRRVSRSEAAGIVGDLLERVSLPQDAAGRYPGSFSGGQRQRIAIARALSIDARLIVCDESVSALDVSTQASILALLRRLQRELGVAYLFVSHDIAVVRNISQRVVVLYKGAVMERGRTAEIVDRPYHPYTRTLLDAVPIPDPRGQRERRARRLAARGQRPGGPSPDLAGQGCPFAGRCAFVDEVCRTRTPAPVAVTSREIACHLYDPASGHPRAAGIAGATDPLARLSAPIAG</sequence>
<name>A0ABN1XYJ6_9PSEU</name>
<dbReference type="Pfam" id="PF08352">
    <property type="entry name" value="oligo_HPY"/>
    <property type="match status" value="1"/>
</dbReference>
<dbReference type="CDD" id="cd03257">
    <property type="entry name" value="ABC_NikE_OppD_transporters"/>
    <property type="match status" value="1"/>
</dbReference>
<dbReference type="EMBL" id="BAAAJK010000021">
    <property type="protein sequence ID" value="GAA1393131.1"/>
    <property type="molecule type" value="Genomic_DNA"/>
</dbReference>
<evidence type="ECO:0000256" key="1">
    <source>
        <dbReference type="ARBA" id="ARBA00005417"/>
    </source>
</evidence>
<keyword evidence="2" id="KW-0813">Transport</keyword>
<dbReference type="SUPFAM" id="SSF52540">
    <property type="entry name" value="P-loop containing nucleoside triphosphate hydrolases"/>
    <property type="match status" value="1"/>
</dbReference>
<feature type="domain" description="ABC transporter" evidence="5">
    <location>
        <begin position="9"/>
        <end position="251"/>
    </location>
</feature>
<dbReference type="InterPro" id="IPR003593">
    <property type="entry name" value="AAA+_ATPase"/>
</dbReference>
<dbReference type="PANTHER" id="PTHR43776:SF7">
    <property type="entry name" value="D,D-DIPEPTIDE TRANSPORT ATP-BINDING PROTEIN DDPF-RELATED"/>
    <property type="match status" value="1"/>
</dbReference>
<keyword evidence="4 6" id="KW-0067">ATP-binding</keyword>
<evidence type="ECO:0000313" key="7">
    <source>
        <dbReference type="Proteomes" id="UP001501414"/>
    </source>
</evidence>
<proteinExistence type="inferred from homology"/>
<evidence type="ECO:0000256" key="2">
    <source>
        <dbReference type="ARBA" id="ARBA00022448"/>
    </source>
</evidence>
<comment type="similarity">
    <text evidence="1">Belongs to the ABC transporter superfamily.</text>
</comment>
<evidence type="ECO:0000256" key="4">
    <source>
        <dbReference type="ARBA" id="ARBA00022840"/>
    </source>
</evidence>
<comment type="caution">
    <text evidence="6">The sequence shown here is derived from an EMBL/GenBank/DDBJ whole genome shotgun (WGS) entry which is preliminary data.</text>
</comment>
<reference evidence="6 7" key="1">
    <citation type="journal article" date="2019" name="Int. J. Syst. Evol. Microbiol.">
        <title>The Global Catalogue of Microorganisms (GCM) 10K type strain sequencing project: providing services to taxonomists for standard genome sequencing and annotation.</title>
        <authorList>
            <consortium name="The Broad Institute Genomics Platform"/>
            <consortium name="The Broad Institute Genome Sequencing Center for Infectious Disease"/>
            <person name="Wu L."/>
            <person name="Ma J."/>
        </authorList>
    </citation>
    <scope>NUCLEOTIDE SEQUENCE [LARGE SCALE GENOMIC DNA]</scope>
    <source>
        <strain evidence="6 7">JCM 11896</strain>
    </source>
</reference>
<dbReference type="PANTHER" id="PTHR43776">
    <property type="entry name" value="TRANSPORT ATP-BINDING PROTEIN"/>
    <property type="match status" value="1"/>
</dbReference>
<dbReference type="PROSITE" id="PS50893">
    <property type="entry name" value="ABC_TRANSPORTER_2"/>
    <property type="match status" value="1"/>
</dbReference>
<accession>A0ABN1XYJ6</accession>
<dbReference type="PROSITE" id="PS00211">
    <property type="entry name" value="ABC_TRANSPORTER_1"/>
    <property type="match status" value="1"/>
</dbReference>
<evidence type="ECO:0000256" key="3">
    <source>
        <dbReference type="ARBA" id="ARBA00022741"/>
    </source>
</evidence>
<dbReference type="InterPro" id="IPR027417">
    <property type="entry name" value="P-loop_NTPase"/>
</dbReference>
<dbReference type="SMART" id="SM00382">
    <property type="entry name" value="AAA"/>
    <property type="match status" value="1"/>
</dbReference>